<reference evidence="11" key="1">
    <citation type="submission" date="2018-11" db="EMBL/GenBank/DDBJ databases">
        <authorList>
            <person name="Alioto T."/>
            <person name="Alioto T."/>
        </authorList>
    </citation>
    <scope>NUCLEOTIDE SEQUENCE</scope>
</reference>
<evidence type="ECO:0000256" key="2">
    <source>
        <dbReference type="ARBA" id="ARBA00022603"/>
    </source>
</evidence>
<evidence type="ECO:0000256" key="7">
    <source>
        <dbReference type="ARBA" id="ARBA00023054"/>
    </source>
</evidence>
<comment type="caution">
    <text evidence="11">The sequence shown here is derived from an EMBL/GenBank/DDBJ whole genome shotgun (WGS) entry which is preliminary data.</text>
</comment>
<evidence type="ECO:0000256" key="3">
    <source>
        <dbReference type="ARBA" id="ARBA00022679"/>
    </source>
</evidence>
<gene>
    <name evidence="11" type="ORF">MGAL_10B059155</name>
</gene>
<keyword evidence="2 11" id="KW-0489">Methyltransferase</keyword>
<keyword evidence="5" id="KW-0819">tRNA processing</keyword>
<evidence type="ECO:0000256" key="8">
    <source>
        <dbReference type="ARBA" id="ARBA00023128"/>
    </source>
</evidence>
<dbReference type="AlphaFoldDB" id="A0A8B6ES01"/>
<dbReference type="GO" id="GO:0008168">
    <property type="term" value="F:methyltransferase activity"/>
    <property type="evidence" value="ECO:0007669"/>
    <property type="project" value="UniProtKB-KW"/>
</dbReference>
<dbReference type="GO" id="GO:0005739">
    <property type="term" value="C:mitochondrion"/>
    <property type="evidence" value="ECO:0007669"/>
    <property type="project" value="UniProtKB-SubCell"/>
</dbReference>
<dbReference type="InterPro" id="IPR038459">
    <property type="entry name" value="MT_TRM10-typ_sf"/>
</dbReference>
<keyword evidence="12" id="KW-1185">Reference proteome</keyword>
<dbReference type="OrthoDB" id="278300at2759"/>
<keyword evidence="6" id="KW-0809">Transit peptide</keyword>
<name>A0A8B6ES01_MYTGA</name>
<protein>
    <recommendedName>
        <fullName evidence="9">RNA (guanine-9-)-methyltransferase domain-containing protein 1</fullName>
    </recommendedName>
</protein>
<keyword evidence="8" id="KW-0496">Mitochondrion</keyword>
<keyword evidence="3 11" id="KW-0808">Transferase</keyword>
<evidence type="ECO:0000313" key="11">
    <source>
        <dbReference type="EMBL" id="VDI38203.1"/>
    </source>
</evidence>
<dbReference type="PANTHER" id="PTHR13563">
    <property type="entry name" value="TRNA (GUANINE-9-) METHYLTRANSFERASE"/>
    <property type="match status" value="1"/>
</dbReference>
<keyword evidence="7" id="KW-0175">Coiled coil</keyword>
<dbReference type="InterPro" id="IPR007356">
    <property type="entry name" value="tRNA_m1G_MeTrfase_euk"/>
</dbReference>
<evidence type="ECO:0000256" key="4">
    <source>
        <dbReference type="ARBA" id="ARBA00022691"/>
    </source>
</evidence>
<dbReference type="CDD" id="cd18102">
    <property type="entry name" value="Trm10_MRRP1"/>
    <property type="match status" value="1"/>
</dbReference>
<evidence type="ECO:0000256" key="1">
    <source>
        <dbReference type="ARBA" id="ARBA00004173"/>
    </source>
</evidence>
<dbReference type="PANTHER" id="PTHR13563:SF5">
    <property type="entry name" value="TRNA METHYLTRANSFERASE 10 HOMOLOG C"/>
    <property type="match status" value="1"/>
</dbReference>
<dbReference type="GO" id="GO:0070131">
    <property type="term" value="P:positive regulation of mitochondrial translation"/>
    <property type="evidence" value="ECO:0007669"/>
    <property type="project" value="TreeGrafter"/>
</dbReference>
<dbReference type="InterPro" id="IPR025812">
    <property type="entry name" value="Trm10_C_MTase_dom"/>
</dbReference>
<evidence type="ECO:0000313" key="12">
    <source>
        <dbReference type="Proteomes" id="UP000596742"/>
    </source>
</evidence>
<feature type="domain" description="SAM-dependent MTase TRM10-type" evidence="10">
    <location>
        <begin position="202"/>
        <end position="400"/>
    </location>
</feature>
<dbReference type="EMBL" id="UYJE01005561">
    <property type="protein sequence ID" value="VDI38203.1"/>
    <property type="molecule type" value="Genomic_DNA"/>
</dbReference>
<evidence type="ECO:0000256" key="5">
    <source>
        <dbReference type="ARBA" id="ARBA00022694"/>
    </source>
</evidence>
<evidence type="ECO:0000256" key="9">
    <source>
        <dbReference type="ARBA" id="ARBA00029803"/>
    </source>
</evidence>
<sequence>MSLGLKEVEMNCIRRRLFQMAKLSRGRLQNFRKQTLLHSEGGHTMMSTSYFYDSEHAPLIEKDYTLDSADKPLLEGLFTPETAAEYLSNLSEEEQKKLQAYKLEYEVTSSISTQAPIEMRDEWWAQLLMTGHSSSRRKNLLRFFQKKENAKLARAKKKVENEKKMEIHDAEKKIMMGDLLYNPIKRNTIHLKILRQTMVHQTDSKLAQSMIFGRPFVVDMSYEPYMGIKEKNSCVDQLLNGYGANRSRNEPSDLIFTNWIHDSFIFKKLNFIQKERSAYPTLMMKCTEQNYVDLFPKERLVYLSPHSPFELTHDDPDNIYIMGGYVDLGGGKQGQKPVSYAKAKQEKIRSCRLPLDKYCVWGTGVKSLTLNQVMNIMYEFIDTKDWSRAFEHVPRRKLQRDADLREHLYKKQQKMNRVNRRQFL</sequence>
<accession>A0A8B6ES01</accession>
<dbReference type="GO" id="GO:0000049">
    <property type="term" value="F:tRNA binding"/>
    <property type="evidence" value="ECO:0007669"/>
    <property type="project" value="TreeGrafter"/>
</dbReference>
<organism evidence="11 12">
    <name type="scientific">Mytilus galloprovincialis</name>
    <name type="common">Mediterranean mussel</name>
    <dbReference type="NCBI Taxonomy" id="29158"/>
    <lineage>
        <taxon>Eukaryota</taxon>
        <taxon>Metazoa</taxon>
        <taxon>Spiralia</taxon>
        <taxon>Lophotrochozoa</taxon>
        <taxon>Mollusca</taxon>
        <taxon>Bivalvia</taxon>
        <taxon>Autobranchia</taxon>
        <taxon>Pteriomorphia</taxon>
        <taxon>Mytilida</taxon>
        <taxon>Mytiloidea</taxon>
        <taxon>Mytilidae</taxon>
        <taxon>Mytilinae</taxon>
        <taxon>Mytilus</taxon>
    </lineage>
</organism>
<dbReference type="Gene3D" id="3.40.1280.30">
    <property type="match status" value="1"/>
</dbReference>
<evidence type="ECO:0000259" key="10">
    <source>
        <dbReference type="PROSITE" id="PS51675"/>
    </source>
</evidence>
<dbReference type="PROSITE" id="PS51675">
    <property type="entry name" value="SAM_MT_TRM10"/>
    <property type="match status" value="1"/>
</dbReference>
<keyword evidence="4" id="KW-0949">S-adenosyl-L-methionine</keyword>
<dbReference type="GO" id="GO:0005654">
    <property type="term" value="C:nucleoplasm"/>
    <property type="evidence" value="ECO:0007669"/>
    <property type="project" value="TreeGrafter"/>
</dbReference>
<proteinExistence type="predicted"/>
<comment type="subcellular location">
    <subcellularLocation>
        <location evidence="1">Mitochondrion</location>
    </subcellularLocation>
</comment>
<dbReference type="GO" id="GO:0032259">
    <property type="term" value="P:methylation"/>
    <property type="evidence" value="ECO:0007669"/>
    <property type="project" value="UniProtKB-KW"/>
</dbReference>
<dbReference type="Proteomes" id="UP000596742">
    <property type="component" value="Unassembled WGS sequence"/>
</dbReference>
<evidence type="ECO:0000256" key="6">
    <source>
        <dbReference type="ARBA" id="ARBA00022946"/>
    </source>
</evidence>
<dbReference type="GO" id="GO:0097745">
    <property type="term" value="P:mitochondrial tRNA 5'-end processing"/>
    <property type="evidence" value="ECO:0007669"/>
    <property type="project" value="TreeGrafter"/>
</dbReference>
<dbReference type="InterPro" id="IPR028564">
    <property type="entry name" value="MT_TRM10-typ"/>
</dbReference>